<dbReference type="Proteomes" id="UP000184406">
    <property type="component" value="Unassembled WGS sequence"/>
</dbReference>
<feature type="signal peptide" evidence="1">
    <location>
        <begin position="1"/>
        <end position="28"/>
    </location>
</feature>
<reference evidence="4" key="1">
    <citation type="submission" date="2016-11" db="EMBL/GenBank/DDBJ databases">
        <authorList>
            <person name="Varghese N."/>
            <person name="Submissions S."/>
        </authorList>
    </citation>
    <scope>NUCLEOTIDE SEQUENCE [LARGE SCALE GENOMIC DNA]</scope>
    <source>
        <strain evidence="4">DSM 17539</strain>
    </source>
</reference>
<dbReference type="InterPro" id="IPR006121">
    <property type="entry name" value="HMA_dom"/>
</dbReference>
<dbReference type="Pfam" id="PF11827">
    <property type="entry name" value="DUF3347"/>
    <property type="match status" value="1"/>
</dbReference>
<gene>
    <name evidence="3" type="ORF">SAMN03080594_10794</name>
</gene>
<organism evidence="3 4">
    <name type="scientific">Arenibacter palladensis</name>
    <dbReference type="NCBI Taxonomy" id="237373"/>
    <lineage>
        <taxon>Bacteria</taxon>
        <taxon>Pseudomonadati</taxon>
        <taxon>Bacteroidota</taxon>
        <taxon>Flavobacteriia</taxon>
        <taxon>Flavobacteriales</taxon>
        <taxon>Flavobacteriaceae</taxon>
        <taxon>Arenibacter</taxon>
    </lineage>
</organism>
<keyword evidence="4" id="KW-1185">Reference proteome</keyword>
<name>A0A1M5EDX3_9FLAO</name>
<sequence length="293" mass="32764">MNSFLQNISTMKNSINILMAISVLLSFAAGNAQTKNFKTESVKIYGNCAMCEKTIEKAGNLNKEATVDWDKDTKMAIISYDSSVTSKGEILKRIALAGYDSDLFFAPDDTYANLPECCQYERAKKDAHNMESHDMQMAKDHSHHSAMTQDKNALSSIFENYFSVKDALVSTDGSLASEKAEILLKSVSEVEMDKLPMEVHMAWMKVLKDLKQDIGNIMATKDADKQRVYFKSLSKNMFEVIKVSKSESPVYYQFCPMADGGKGASWLSLEEVIKNPYYGSQMLSCGKTVETIK</sequence>
<dbReference type="CDD" id="cd00371">
    <property type="entry name" value="HMA"/>
    <property type="match status" value="1"/>
</dbReference>
<feature type="domain" description="DUF3347" evidence="2">
    <location>
        <begin position="157"/>
        <end position="246"/>
    </location>
</feature>
<evidence type="ECO:0000256" key="1">
    <source>
        <dbReference type="SAM" id="SignalP"/>
    </source>
</evidence>
<protein>
    <submittedName>
        <fullName evidence="3">Copper chaperone CopZ</fullName>
    </submittedName>
</protein>
<evidence type="ECO:0000259" key="2">
    <source>
        <dbReference type="Pfam" id="PF11827"/>
    </source>
</evidence>
<dbReference type="InterPro" id="IPR036163">
    <property type="entry name" value="HMA_dom_sf"/>
</dbReference>
<accession>A0A1M5EDX3</accession>
<keyword evidence="1" id="KW-0732">Signal</keyword>
<evidence type="ECO:0000313" key="4">
    <source>
        <dbReference type="Proteomes" id="UP000184406"/>
    </source>
</evidence>
<dbReference type="SUPFAM" id="SSF55008">
    <property type="entry name" value="HMA, heavy metal-associated domain"/>
    <property type="match status" value="1"/>
</dbReference>
<dbReference type="GO" id="GO:0046872">
    <property type="term" value="F:metal ion binding"/>
    <property type="evidence" value="ECO:0007669"/>
    <property type="project" value="InterPro"/>
</dbReference>
<dbReference type="Gene3D" id="3.30.70.100">
    <property type="match status" value="1"/>
</dbReference>
<evidence type="ECO:0000313" key="3">
    <source>
        <dbReference type="EMBL" id="SHF77387.1"/>
    </source>
</evidence>
<dbReference type="InterPro" id="IPR021782">
    <property type="entry name" value="DUF3347"/>
</dbReference>
<dbReference type="AlphaFoldDB" id="A0A1M5EDX3"/>
<dbReference type="EMBL" id="FQUX01000007">
    <property type="protein sequence ID" value="SHF77387.1"/>
    <property type="molecule type" value="Genomic_DNA"/>
</dbReference>
<proteinExistence type="predicted"/>
<feature type="chain" id="PRO_5013336386" evidence="1">
    <location>
        <begin position="29"/>
        <end position="293"/>
    </location>
</feature>